<proteinExistence type="predicted"/>
<keyword evidence="2" id="KW-1185">Reference proteome</keyword>
<feature type="non-terminal residue" evidence="1">
    <location>
        <position position="1"/>
    </location>
</feature>
<gene>
    <name evidence="1" type="ORF">TSAR_008023</name>
</gene>
<comment type="caution">
    <text evidence="1">The sequence shown here is derived from an EMBL/GenBank/DDBJ whole genome shotgun (WGS) entry which is preliminary data.</text>
</comment>
<name>A0A232FNY0_9HYME</name>
<evidence type="ECO:0000313" key="2">
    <source>
        <dbReference type="Proteomes" id="UP000215335"/>
    </source>
</evidence>
<dbReference type="Proteomes" id="UP000215335">
    <property type="component" value="Unassembled WGS sequence"/>
</dbReference>
<dbReference type="EMBL" id="NNAY01000004">
    <property type="protein sequence ID" value="OXU32229.1"/>
    <property type="molecule type" value="Genomic_DNA"/>
</dbReference>
<organism evidence="1 2">
    <name type="scientific">Trichomalopsis sarcophagae</name>
    <dbReference type="NCBI Taxonomy" id="543379"/>
    <lineage>
        <taxon>Eukaryota</taxon>
        <taxon>Metazoa</taxon>
        <taxon>Ecdysozoa</taxon>
        <taxon>Arthropoda</taxon>
        <taxon>Hexapoda</taxon>
        <taxon>Insecta</taxon>
        <taxon>Pterygota</taxon>
        <taxon>Neoptera</taxon>
        <taxon>Endopterygota</taxon>
        <taxon>Hymenoptera</taxon>
        <taxon>Apocrita</taxon>
        <taxon>Proctotrupomorpha</taxon>
        <taxon>Chalcidoidea</taxon>
        <taxon>Pteromalidae</taxon>
        <taxon>Pteromalinae</taxon>
        <taxon>Trichomalopsis</taxon>
    </lineage>
</organism>
<reference evidence="1 2" key="1">
    <citation type="journal article" date="2017" name="Curr. Biol.">
        <title>The Evolution of Venom by Co-option of Single-Copy Genes.</title>
        <authorList>
            <person name="Martinson E.O."/>
            <person name="Mrinalini"/>
            <person name="Kelkar Y.D."/>
            <person name="Chang C.H."/>
            <person name="Werren J.H."/>
        </authorList>
    </citation>
    <scope>NUCLEOTIDE SEQUENCE [LARGE SCALE GENOMIC DNA]</scope>
    <source>
        <strain evidence="1 2">Alberta</strain>
        <tissue evidence="1">Whole body</tissue>
    </source>
</reference>
<evidence type="ECO:0000313" key="1">
    <source>
        <dbReference type="EMBL" id="OXU32229.1"/>
    </source>
</evidence>
<dbReference type="AlphaFoldDB" id="A0A232FNY0"/>
<sequence>SNTYHKKIVTQEHVTLIKEAGSEYIGHTSPTSGHANTLPVVQFEKIEGQLPDIDKTQLSTDQNYLYQIA</sequence>
<protein>
    <submittedName>
        <fullName evidence="1">Uncharacterized protein</fullName>
    </submittedName>
</protein>
<accession>A0A232FNY0</accession>